<dbReference type="InterPro" id="IPR027268">
    <property type="entry name" value="Peptidase_M4/M1_CTD_sf"/>
</dbReference>
<dbReference type="InterPro" id="IPR012779">
    <property type="entry name" value="Peptidase_M1_pepN"/>
</dbReference>
<feature type="domain" description="Peptidase M1 membrane alanine aminopeptidase" evidence="9">
    <location>
        <begin position="227"/>
        <end position="439"/>
    </location>
</feature>
<gene>
    <name evidence="13" type="ORF">MNBD_ALPHA06-79</name>
</gene>
<dbReference type="Gene3D" id="1.10.390.10">
    <property type="entry name" value="Neutral Protease Domain 2"/>
    <property type="match status" value="1"/>
</dbReference>
<dbReference type="Pfam" id="PF17432">
    <property type="entry name" value="DUF3458_C"/>
    <property type="match status" value="1"/>
</dbReference>
<dbReference type="EMBL" id="UOEE01000245">
    <property type="protein sequence ID" value="VAV97349.1"/>
    <property type="molecule type" value="Genomic_DNA"/>
</dbReference>
<evidence type="ECO:0000259" key="9">
    <source>
        <dbReference type="Pfam" id="PF01433"/>
    </source>
</evidence>
<dbReference type="Gene3D" id="1.25.50.10">
    <property type="entry name" value="Peptidase M1, alanyl aminopeptidase, C-terminal domain"/>
    <property type="match status" value="1"/>
</dbReference>
<dbReference type="FunFam" id="3.30.2010.30:FF:000002">
    <property type="entry name" value="Putative aminopeptidase N"/>
    <property type="match status" value="1"/>
</dbReference>
<protein>
    <submittedName>
        <fullName evidence="13">Membrane alanine aminopeptidase N</fullName>
        <ecNumber evidence="13">3.4.11.2</ecNumber>
    </submittedName>
</protein>
<dbReference type="InterPro" id="IPR024601">
    <property type="entry name" value="Peptidase_M1_pepN_C"/>
</dbReference>
<dbReference type="GO" id="GO:0006508">
    <property type="term" value="P:proteolysis"/>
    <property type="evidence" value="ECO:0007669"/>
    <property type="project" value="UniProtKB-KW"/>
</dbReference>
<dbReference type="InterPro" id="IPR038438">
    <property type="entry name" value="PepN_Ig-like_sf"/>
</dbReference>
<name>A0A3B0RZC1_9ZZZZ</name>
<keyword evidence="3 13" id="KW-0031">Aminopeptidase</keyword>
<dbReference type="InterPro" id="IPR045357">
    <property type="entry name" value="Aminopeptidase_N-like_N"/>
</dbReference>
<dbReference type="InterPro" id="IPR001930">
    <property type="entry name" value="Peptidase_M1"/>
</dbReference>
<evidence type="ECO:0000256" key="4">
    <source>
        <dbReference type="ARBA" id="ARBA00022670"/>
    </source>
</evidence>
<dbReference type="Gene3D" id="2.60.40.1840">
    <property type="match status" value="1"/>
</dbReference>
<dbReference type="PANTHER" id="PTHR46322:SF1">
    <property type="entry name" value="PUROMYCIN-SENSITIVE AMINOPEPTIDASE"/>
    <property type="match status" value="1"/>
</dbReference>
<dbReference type="AlphaFoldDB" id="A0A3B0RZC1"/>
<reference evidence="13" key="1">
    <citation type="submission" date="2018-06" db="EMBL/GenBank/DDBJ databases">
        <authorList>
            <person name="Zhirakovskaya E."/>
        </authorList>
    </citation>
    <scope>NUCLEOTIDE SEQUENCE</scope>
</reference>
<dbReference type="Gene3D" id="3.30.2010.30">
    <property type="match status" value="1"/>
</dbReference>
<accession>A0A3B0RZC1</accession>
<keyword evidence="4" id="KW-0645">Protease</keyword>
<dbReference type="InterPro" id="IPR042097">
    <property type="entry name" value="Aminopeptidase_N-like_N_sf"/>
</dbReference>
<dbReference type="InterPro" id="IPR037144">
    <property type="entry name" value="Peptidase_M1_pepN_C_sf"/>
</dbReference>
<dbReference type="GO" id="GO:0008237">
    <property type="term" value="F:metallopeptidase activity"/>
    <property type="evidence" value="ECO:0007669"/>
    <property type="project" value="UniProtKB-KW"/>
</dbReference>
<dbReference type="PANTHER" id="PTHR46322">
    <property type="entry name" value="PUROMYCIN-SENSITIVE AMINOPEPTIDASE"/>
    <property type="match status" value="1"/>
</dbReference>
<feature type="domain" description="Peptidase M1 alanyl aminopeptidase C-terminal" evidence="11">
    <location>
        <begin position="554"/>
        <end position="874"/>
    </location>
</feature>
<dbReference type="CDD" id="cd09600">
    <property type="entry name" value="M1_APN"/>
    <property type="match status" value="1"/>
</dbReference>
<keyword evidence="7" id="KW-0862">Zinc</keyword>
<dbReference type="SUPFAM" id="SSF55486">
    <property type="entry name" value="Metalloproteases ('zincins'), catalytic domain"/>
    <property type="match status" value="1"/>
</dbReference>
<feature type="domain" description="Aminopeptidase N-like N-terminal" evidence="12">
    <location>
        <begin position="54"/>
        <end position="188"/>
    </location>
</feature>
<dbReference type="GO" id="GO:0008270">
    <property type="term" value="F:zinc ion binding"/>
    <property type="evidence" value="ECO:0007669"/>
    <property type="project" value="InterPro"/>
</dbReference>
<evidence type="ECO:0000256" key="3">
    <source>
        <dbReference type="ARBA" id="ARBA00022438"/>
    </source>
</evidence>
<evidence type="ECO:0000256" key="2">
    <source>
        <dbReference type="ARBA" id="ARBA00010136"/>
    </source>
</evidence>
<keyword evidence="6 13" id="KW-0378">Hydrolase</keyword>
<evidence type="ECO:0000313" key="13">
    <source>
        <dbReference type="EMBL" id="VAV97349.1"/>
    </source>
</evidence>
<evidence type="ECO:0000259" key="12">
    <source>
        <dbReference type="Pfam" id="PF17900"/>
    </source>
</evidence>
<sequence length="875" mass="97618">MKTELPTQVRLAEYAPFAFELSHTKLHFELFEDATIVHSELSLCRKAGMDGPLVLDGEELELLKIKIDGLALEPSHYQVKDQQLIIEQLPDTCVLAITTRFSPAKNHALSGLYMSGGRFCTQCEAQGFRRITYYPDRPDVMSRFTVRVEADKAFPTLLSNGNLLEKGQMEGGRHFALWQDPFKKPAYLFALVAGAFDMIEDQFTTMSGKIVPLHIYVDPGDAHLASYAMDALKRSMRWDEQVFGREYDLDLFMIVAVRSFNFGAMENKGLNIFNSSVLLADAATATDANFERIESVVAHEYFHNWTGNRITCRDWFQLCLKEGLTVFRDQEFSADQRGRVVSRIKDVKALRARQFPEDAGPLAHPVRPSSYLAIDNFYTATVYEKGAELIRALKTILGDKMFAKGMAHYFATLDGTAATMEQFIACFATVSGTDLDPFLTWYGQAGTPNVTLEQSWDAANARLTINLQQQTNPTPGQTDKQPVPIPVRIGLLGQNGVLSFHINGQTKGSVDETVLILNKKTQTWVLEGVNERPVVSAFRRFSAPVTIQMQRSKAEQALVIATDPDLFNRWEEAQRFGRTQLSQMTEQVLSGQTPKADPAYLSAISTVIDDPKLELGFTALVLQPPAEDEIFQLMAAAVPEAIHSARNALIAQIARTNQDRLLQLHQSIRPQGQFRPDAKSAGQRALANQALVSLAALDTDDMQSRIWAAWQTATNMTDTVAALQALDRAGSQRFTEAIDEFYQQWQHNPLVIDKWFMMQATSVQATISSVRALLQHPDFNVKNPNRARAVYGAFAAANLPLFHSRNGQGYQLLVDGILQIDALNPALAARLTGAFESWRQVEPERQKLAKTAIKTILGSPKLSKNTYEIASRQLA</sequence>
<evidence type="ECO:0000259" key="11">
    <source>
        <dbReference type="Pfam" id="PF17432"/>
    </source>
</evidence>
<dbReference type="NCBIfam" id="TIGR02414">
    <property type="entry name" value="pepN_proteo"/>
    <property type="match status" value="1"/>
</dbReference>
<keyword evidence="8" id="KW-0482">Metalloprotease</keyword>
<evidence type="ECO:0000256" key="1">
    <source>
        <dbReference type="ARBA" id="ARBA00001947"/>
    </source>
</evidence>
<comment type="cofactor">
    <cofactor evidence="1">
        <name>Zn(2+)</name>
        <dbReference type="ChEBI" id="CHEBI:29105"/>
    </cofactor>
</comment>
<evidence type="ECO:0000256" key="5">
    <source>
        <dbReference type="ARBA" id="ARBA00022723"/>
    </source>
</evidence>
<evidence type="ECO:0000256" key="6">
    <source>
        <dbReference type="ARBA" id="ARBA00022801"/>
    </source>
</evidence>
<dbReference type="InterPro" id="IPR014782">
    <property type="entry name" value="Peptidase_M1_dom"/>
</dbReference>
<dbReference type="EC" id="3.4.11.2" evidence="13"/>
<keyword evidence="5" id="KW-0479">Metal-binding</keyword>
<dbReference type="Pfam" id="PF01433">
    <property type="entry name" value="Peptidase_M1"/>
    <property type="match status" value="1"/>
</dbReference>
<dbReference type="FunFam" id="2.60.40.1730:FF:000005">
    <property type="entry name" value="Aminopeptidase N"/>
    <property type="match status" value="1"/>
</dbReference>
<dbReference type="SUPFAM" id="SSF63737">
    <property type="entry name" value="Leukotriene A4 hydrolase N-terminal domain"/>
    <property type="match status" value="1"/>
</dbReference>
<comment type="similarity">
    <text evidence="2">Belongs to the peptidase M1 family.</text>
</comment>
<dbReference type="PRINTS" id="PR00756">
    <property type="entry name" value="ALADIPTASE"/>
</dbReference>
<evidence type="ECO:0000256" key="7">
    <source>
        <dbReference type="ARBA" id="ARBA00022833"/>
    </source>
</evidence>
<feature type="domain" description="Peptidase M1 alanyl aminopeptidase Ig-like fold" evidence="10">
    <location>
        <begin position="446"/>
        <end position="549"/>
    </location>
</feature>
<evidence type="ECO:0000256" key="8">
    <source>
        <dbReference type="ARBA" id="ARBA00023049"/>
    </source>
</evidence>
<dbReference type="InterPro" id="IPR035414">
    <property type="entry name" value="Peptidase_M1_pepN_Ig-like"/>
</dbReference>
<proteinExistence type="inferred from homology"/>
<dbReference type="Gene3D" id="2.60.40.1730">
    <property type="entry name" value="tricorn interacting facor f3 domain"/>
    <property type="match status" value="1"/>
</dbReference>
<evidence type="ECO:0000259" key="10">
    <source>
        <dbReference type="Pfam" id="PF11940"/>
    </source>
</evidence>
<organism evidence="13">
    <name type="scientific">hydrothermal vent metagenome</name>
    <dbReference type="NCBI Taxonomy" id="652676"/>
    <lineage>
        <taxon>unclassified sequences</taxon>
        <taxon>metagenomes</taxon>
        <taxon>ecological metagenomes</taxon>
    </lineage>
</organism>
<dbReference type="Pfam" id="PF17900">
    <property type="entry name" value="Peptidase_M1_N"/>
    <property type="match status" value="1"/>
</dbReference>
<dbReference type="GO" id="GO:0016285">
    <property type="term" value="F:alanyl aminopeptidase activity"/>
    <property type="evidence" value="ECO:0007669"/>
    <property type="project" value="UniProtKB-EC"/>
</dbReference>
<dbReference type="Pfam" id="PF11940">
    <property type="entry name" value="DUF3458"/>
    <property type="match status" value="1"/>
</dbReference>